<evidence type="ECO:0000313" key="2">
    <source>
        <dbReference type="Proteomes" id="UP001145742"/>
    </source>
</evidence>
<sequence>MWVNPEEVLLANALWVTERANPYFILQRRKGHGGDGGGGGLAGSVDDHDTVIVTEVEVIWSKRKPADVYKPGIL</sequence>
<reference evidence="1" key="1">
    <citation type="submission" date="2019-10" db="EMBL/GenBank/DDBJ databases">
        <authorList>
            <person name="Soares A.E.R."/>
            <person name="Aleixo A."/>
            <person name="Schneider P."/>
            <person name="Miyaki C.Y."/>
            <person name="Schneider M.P."/>
            <person name="Mello C."/>
            <person name="Vasconcelos A.T.R."/>
        </authorList>
    </citation>
    <scope>NUCLEOTIDE SEQUENCE</scope>
    <source>
        <tissue evidence="1">Muscle</tissue>
    </source>
</reference>
<dbReference type="EMBL" id="WHWB01033177">
    <property type="protein sequence ID" value="KAJ7421573.1"/>
    <property type="molecule type" value="Genomic_DNA"/>
</dbReference>
<keyword evidence="2" id="KW-1185">Reference proteome</keyword>
<organism evidence="1 2">
    <name type="scientific">Willisornis vidua</name>
    <name type="common">Xingu scale-backed antbird</name>
    <dbReference type="NCBI Taxonomy" id="1566151"/>
    <lineage>
        <taxon>Eukaryota</taxon>
        <taxon>Metazoa</taxon>
        <taxon>Chordata</taxon>
        <taxon>Craniata</taxon>
        <taxon>Vertebrata</taxon>
        <taxon>Euteleostomi</taxon>
        <taxon>Archelosauria</taxon>
        <taxon>Archosauria</taxon>
        <taxon>Dinosauria</taxon>
        <taxon>Saurischia</taxon>
        <taxon>Theropoda</taxon>
        <taxon>Coelurosauria</taxon>
        <taxon>Aves</taxon>
        <taxon>Neognathae</taxon>
        <taxon>Neoaves</taxon>
        <taxon>Telluraves</taxon>
        <taxon>Australaves</taxon>
        <taxon>Passeriformes</taxon>
        <taxon>Thamnophilidae</taxon>
        <taxon>Willisornis</taxon>
    </lineage>
</organism>
<accession>A0ABQ9DJG6</accession>
<proteinExistence type="predicted"/>
<dbReference type="Proteomes" id="UP001145742">
    <property type="component" value="Unassembled WGS sequence"/>
</dbReference>
<gene>
    <name evidence="1" type="ORF">WISP_41815</name>
</gene>
<name>A0ABQ9DJG6_9PASS</name>
<protein>
    <submittedName>
        <fullName evidence="1">Uncharacterized protein</fullName>
    </submittedName>
</protein>
<comment type="caution">
    <text evidence="1">The sequence shown here is derived from an EMBL/GenBank/DDBJ whole genome shotgun (WGS) entry which is preliminary data.</text>
</comment>
<evidence type="ECO:0000313" key="1">
    <source>
        <dbReference type="EMBL" id="KAJ7421573.1"/>
    </source>
</evidence>